<evidence type="ECO:0000313" key="11">
    <source>
        <dbReference type="EMBL" id="CAD7857576.1"/>
    </source>
</evidence>
<geneLocation type="mitochondrion" evidence="12"/>
<dbReference type="InterPro" id="IPR039428">
    <property type="entry name" value="NUOK/Mnh_C1-like"/>
</dbReference>
<keyword evidence="12" id="KW-0496">Mitochondrion</keyword>
<evidence type="ECO:0000256" key="4">
    <source>
        <dbReference type="ARBA" id="ARBA00022692"/>
    </source>
</evidence>
<organism evidence="12">
    <name type="scientific">Olavius algarvensis</name>
    <dbReference type="NCBI Taxonomy" id="188229"/>
    <lineage>
        <taxon>Eukaryota</taxon>
        <taxon>Metazoa</taxon>
        <taxon>Spiralia</taxon>
        <taxon>Lophotrochozoa</taxon>
        <taxon>Annelida</taxon>
        <taxon>Clitellata</taxon>
        <taxon>Oligochaeta</taxon>
        <taxon>Tubificida</taxon>
        <taxon>Tubificina</taxon>
        <taxon>Naididae</taxon>
        <taxon>Phallodrilinae</taxon>
        <taxon>Olavius</taxon>
    </lineage>
</organism>
<feature type="transmembrane region" description="Helical" evidence="10">
    <location>
        <begin position="6"/>
        <end position="21"/>
    </location>
</feature>
<proteinExistence type="inferred from homology"/>
<evidence type="ECO:0000256" key="8">
    <source>
        <dbReference type="ARBA" id="ARBA00023136"/>
    </source>
</evidence>
<keyword evidence="5" id="KW-1278">Translocase</keyword>
<dbReference type="EMBL" id="LR992058">
    <property type="protein sequence ID" value="CAD7857589.1"/>
    <property type="molecule type" value="Genomic_DNA"/>
</dbReference>
<evidence type="ECO:0000313" key="12">
    <source>
        <dbReference type="EMBL" id="CAD7857589.1"/>
    </source>
</evidence>
<name>A0A7R9NHB3_9ANNE</name>
<dbReference type="AlphaFoldDB" id="A0A7R9NHB3"/>
<comment type="subcellular location">
    <subcellularLocation>
        <location evidence="1">Membrane</location>
        <topology evidence="1">Multi-pass membrane protein</topology>
    </subcellularLocation>
</comment>
<evidence type="ECO:0000256" key="5">
    <source>
        <dbReference type="ARBA" id="ARBA00022967"/>
    </source>
</evidence>
<dbReference type="EMBL" id="LR992059">
    <property type="protein sequence ID" value="CAD7857576.1"/>
    <property type="molecule type" value="Genomic_DNA"/>
</dbReference>
<evidence type="ECO:0000256" key="6">
    <source>
        <dbReference type="ARBA" id="ARBA00022989"/>
    </source>
</evidence>
<feature type="transmembrane region" description="Helical" evidence="10">
    <location>
        <begin position="59"/>
        <end position="81"/>
    </location>
</feature>
<sequence length="98" mass="11005">MNKTIIIMPIMCMFMGLLALISRQQHILPMLLCLESLMLLMINYLLLSQVNKSMFMGPYIIILLSMSVSSASMGLTLLVMASRKMGNDSLSSQMTYMC</sequence>
<evidence type="ECO:0000256" key="3">
    <source>
        <dbReference type="ARBA" id="ARBA00016612"/>
    </source>
</evidence>
<dbReference type="GO" id="GO:0016020">
    <property type="term" value="C:membrane"/>
    <property type="evidence" value="ECO:0007669"/>
    <property type="project" value="UniProtKB-SubCell"/>
</dbReference>
<dbReference type="Gene3D" id="1.10.287.3510">
    <property type="match status" value="1"/>
</dbReference>
<keyword evidence="8 10" id="KW-0472">Membrane</keyword>
<accession>A0A7R9NHB3</accession>
<gene>
    <name evidence="11" type="ORF">OAHLOAMTSAA4_LOCUS14</name>
    <name evidence="12" type="ORF">OAHLOAMTSAB4_LOCUS12</name>
</gene>
<evidence type="ECO:0000256" key="2">
    <source>
        <dbReference type="ARBA" id="ARBA00010519"/>
    </source>
</evidence>
<evidence type="ECO:0000256" key="10">
    <source>
        <dbReference type="SAM" id="Phobius"/>
    </source>
</evidence>
<dbReference type="Pfam" id="PF00420">
    <property type="entry name" value="Oxidored_q2"/>
    <property type="match status" value="1"/>
</dbReference>
<protein>
    <recommendedName>
        <fullName evidence="3">NADH-ubiquinone oxidoreductase chain 4L</fullName>
    </recommendedName>
    <alternativeName>
        <fullName evidence="9">NADH dehydrogenase subunit 4L</fullName>
    </alternativeName>
</protein>
<comment type="similarity">
    <text evidence="2">Belongs to the complex I subunit 4L family.</text>
</comment>
<evidence type="ECO:0000256" key="1">
    <source>
        <dbReference type="ARBA" id="ARBA00004141"/>
    </source>
</evidence>
<keyword evidence="4 10" id="KW-0812">Transmembrane</keyword>
<feature type="transmembrane region" description="Helical" evidence="10">
    <location>
        <begin position="28"/>
        <end position="47"/>
    </location>
</feature>
<keyword evidence="6 10" id="KW-1133">Transmembrane helix</keyword>
<keyword evidence="7" id="KW-0520">NAD</keyword>
<reference evidence="12" key="1">
    <citation type="submission" date="2020-12" db="EMBL/GenBank/DDBJ databases">
        <authorList>
            <person name="Sato Y."/>
        </authorList>
    </citation>
    <scope>NUCLEOTIDE SEQUENCE</scope>
</reference>
<evidence type="ECO:0000256" key="7">
    <source>
        <dbReference type="ARBA" id="ARBA00023027"/>
    </source>
</evidence>
<evidence type="ECO:0000256" key="9">
    <source>
        <dbReference type="ARBA" id="ARBA00031586"/>
    </source>
</evidence>